<dbReference type="Proteomes" id="UP000070617">
    <property type="component" value="Unassembled WGS sequence"/>
</dbReference>
<keyword evidence="8 9" id="KW-0472">Membrane</keyword>
<comment type="function">
    <text evidence="9">Part of an ABC transporter complex. Responsible for energy coupling to the transport system.</text>
</comment>
<evidence type="ECO:0000256" key="7">
    <source>
        <dbReference type="ARBA" id="ARBA00022967"/>
    </source>
</evidence>
<comment type="caution">
    <text evidence="11">The sequence shown here is derived from an EMBL/GenBank/DDBJ whole genome shotgun (WGS) entry which is preliminary data.</text>
</comment>
<keyword evidence="4 9" id="KW-1003">Cell membrane</keyword>
<evidence type="ECO:0000259" key="10">
    <source>
        <dbReference type="PROSITE" id="PS50893"/>
    </source>
</evidence>
<dbReference type="InterPro" id="IPR027417">
    <property type="entry name" value="P-loop_NTPase"/>
</dbReference>
<evidence type="ECO:0000256" key="4">
    <source>
        <dbReference type="ARBA" id="ARBA00022475"/>
    </source>
</evidence>
<dbReference type="InterPro" id="IPR017871">
    <property type="entry name" value="ABC_transporter-like_CS"/>
</dbReference>
<reference evidence="12" key="1">
    <citation type="submission" date="2016-01" db="EMBL/GenBank/DDBJ databases">
        <authorList>
            <person name="Mitreva M."/>
            <person name="Pepin K.H."/>
            <person name="Mihindukulasuriya K.A."/>
            <person name="Fulton R."/>
            <person name="Fronick C."/>
            <person name="O'Laughlin M."/>
            <person name="Miner T."/>
            <person name="Herter B."/>
            <person name="Rosa B.A."/>
            <person name="Cordes M."/>
            <person name="Tomlinson C."/>
            <person name="Wollam A."/>
            <person name="Palsikar V.B."/>
            <person name="Mardis E.R."/>
            <person name="Wilson R.K."/>
        </authorList>
    </citation>
    <scope>NUCLEOTIDE SEQUENCE [LARGE SCALE GENOMIC DNA]</scope>
    <source>
        <strain evidence="12">CMW8396</strain>
    </source>
</reference>
<dbReference type="InterPro" id="IPR050095">
    <property type="entry name" value="ECF_ABC_transporter_ATP-bd"/>
</dbReference>
<feature type="domain" description="ABC transporter" evidence="10">
    <location>
        <begin position="6"/>
        <end position="241"/>
    </location>
</feature>
<dbReference type="Gene3D" id="3.40.50.300">
    <property type="entry name" value="P-loop containing nucleotide triphosphate hydrolases"/>
    <property type="match status" value="1"/>
</dbReference>
<dbReference type="InterPro" id="IPR005876">
    <property type="entry name" value="Co_trans_ATP-bd"/>
</dbReference>
<protein>
    <recommendedName>
        <fullName evidence="9">ABC transporter ATP-binding protein</fullName>
    </recommendedName>
</protein>
<dbReference type="InterPro" id="IPR015856">
    <property type="entry name" value="ABC_transpr_CbiO/EcfA_su"/>
</dbReference>
<evidence type="ECO:0000313" key="11">
    <source>
        <dbReference type="EMBL" id="KXA13858.1"/>
    </source>
</evidence>
<dbReference type="Pfam" id="PF00005">
    <property type="entry name" value="ABC_tran"/>
    <property type="match status" value="1"/>
</dbReference>
<evidence type="ECO:0000256" key="3">
    <source>
        <dbReference type="ARBA" id="ARBA00022448"/>
    </source>
</evidence>
<dbReference type="PANTHER" id="PTHR43553">
    <property type="entry name" value="HEAVY METAL TRANSPORTER"/>
    <property type="match status" value="1"/>
</dbReference>
<dbReference type="PROSITE" id="PS00211">
    <property type="entry name" value="ABC_TRANSPORTER_1"/>
    <property type="match status" value="1"/>
</dbReference>
<comment type="similarity">
    <text evidence="2 9">Belongs to the ABC transporter superfamily.</text>
</comment>
<dbReference type="AlphaFoldDB" id="A0A133NC51"/>
<organism evidence="11 12">
    <name type="scientific">Fusobacterium equinum</name>
    <dbReference type="NCBI Taxonomy" id="134605"/>
    <lineage>
        <taxon>Bacteria</taxon>
        <taxon>Fusobacteriati</taxon>
        <taxon>Fusobacteriota</taxon>
        <taxon>Fusobacteriia</taxon>
        <taxon>Fusobacteriales</taxon>
        <taxon>Fusobacteriaceae</taxon>
        <taxon>Fusobacterium</taxon>
    </lineage>
</organism>
<dbReference type="SMART" id="SM00382">
    <property type="entry name" value="AAA"/>
    <property type="match status" value="1"/>
</dbReference>
<keyword evidence="3 9" id="KW-0813">Transport</keyword>
<dbReference type="GO" id="GO:0006824">
    <property type="term" value="P:cobalt ion transport"/>
    <property type="evidence" value="ECO:0007669"/>
    <property type="project" value="InterPro"/>
</dbReference>
<comment type="subcellular location">
    <subcellularLocation>
        <location evidence="1 9">Cell membrane</location>
        <topology evidence="1 9">Peripheral membrane protein</topology>
    </subcellularLocation>
</comment>
<accession>A0A133NC51</accession>
<dbReference type="InterPro" id="IPR003439">
    <property type="entry name" value="ABC_transporter-like_ATP-bd"/>
</dbReference>
<keyword evidence="7" id="KW-1278">Translocase</keyword>
<evidence type="ECO:0000256" key="8">
    <source>
        <dbReference type="ARBA" id="ARBA00023136"/>
    </source>
</evidence>
<name>A0A133NC51_9FUSO</name>
<dbReference type="PANTHER" id="PTHR43553:SF24">
    <property type="entry name" value="ENERGY-COUPLING FACTOR TRANSPORTER ATP-BINDING PROTEIN ECFA1"/>
    <property type="match status" value="1"/>
</dbReference>
<dbReference type="GO" id="GO:0042626">
    <property type="term" value="F:ATPase-coupled transmembrane transporter activity"/>
    <property type="evidence" value="ECO:0007669"/>
    <property type="project" value="TreeGrafter"/>
</dbReference>
<dbReference type="CDD" id="cd03225">
    <property type="entry name" value="ABC_cobalt_CbiO_domain1"/>
    <property type="match status" value="1"/>
</dbReference>
<gene>
    <name evidence="11" type="ORF">HMPREF3206_01167</name>
</gene>
<evidence type="ECO:0000256" key="1">
    <source>
        <dbReference type="ARBA" id="ARBA00004202"/>
    </source>
</evidence>
<dbReference type="NCBIfam" id="TIGR01166">
    <property type="entry name" value="cbiO"/>
    <property type="match status" value="1"/>
</dbReference>
<dbReference type="RefSeq" id="WP_008800591.1">
    <property type="nucleotide sequence ID" value="NZ_KQ956550.1"/>
</dbReference>
<proteinExistence type="inferred from homology"/>
<evidence type="ECO:0000256" key="9">
    <source>
        <dbReference type="RuleBase" id="RU364103"/>
    </source>
</evidence>
<dbReference type="EMBL" id="LRPX01000058">
    <property type="protein sequence ID" value="KXA13858.1"/>
    <property type="molecule type" value="Genomic_DNA"/>
</dbReference>
<dbReference type="InterPro" id="IPR003593">
    <property type="entry name" value="AAA+_ATPase"/>
</dbReference>
<keyword evidence="6 9" id="KW-0067">ATP-binding</keyword>
<dbReference type="GO" id="GO:0005524">
    <property type="term" value="F:ATP binding"/>
    <property type="evidence" value="ECO:0007669"/>
    <property type="project" value="UniProtKB-UniRule"/>
</dbReference>
<dbReference type="STRING" id="134605.HMPREF3206_01167"/>
<dbReference type="PATRIC" id="fig|134605.3.peg.1151"/>
<dbReference type="SUPFAM" id="SSF52540">
    <property type="entry name" value="P-loop containing nucleoside triphosphate hydrolases"/>
    <property type="match status" value="1"/>
</dbReference>
<keyword evidence="12" id="KW-1185">Reference proteome</keyword>
<evidence type="ECO:0000256" key="6">
    <source>
        <dbReference type="ARBA" id="ARBA00022840"/>
    </source>
</evidence>
<evidence type="ECO:0000256" key="5">
    <source>
        <dbReference type="ARBA" id="ARBA00022741"/>
    </source>
</evidence>
<keyword evidence="5 9" id="KW-0547">Nucleotide-binding</keyword>
<evidence type="ECO:0000256" key="2">
    <source>
        <dbReference type="ARBA" id="ARBA00005417"/>
    </source>
</evidence>
<dbReference type="GO" id="GO:0016887">
    <property type="term" value="F:ATP hydrolysis activity"/>
    <property type="evidence" value="ECO:0007669"/>
    <property type="project" value="InterPro"/>
</dbReference>
<dbReference type="FunFam" id="3.40.50.300:FF:000224">
    <property type="entry name" value="Energy-coupling factor transporter ATP-binding protein EcfA"/>
    <property type="match status" value="1"/>
</dbReference>
<dbReference type="PROSITE" id="PS50893">
    <property type="entry name" value="ABC_TRANSPORTER_2"/>
    <property type="match status" value="1"/>
</dbReference>
<sequence>MKEYIIETKDLYYHYPDGTQALKGISLAIEKGKKIAIIGVNGSGKSTLFLNLNGVLKATSGKIFYEGKELKYDKRSLMEVRKNVGIVFQNPESMLFSSNVFQEVSFGPMNLGYPVEEVKKQVVSSLEEVNMLEFQEKSVHFLSYGQKKRVSIADILAMKPKVMILDEPTSSLDPRHTRQLKELFEDLHRKGITVIISTHDVNLAYEWADEILVMKDGKVVEFGASEEIFVKKELLFDCYLEQPYLVSLYEELKKKGVLQKIGKLPKTQKELLEMV</sequence>
<dbReference type="GO" id="GO:0043190">
    <property type="term" value="C:ATP-binding cassette (ABC) transporter complex"/>
    <property type="evidence" value="ECO:0007669"/>
    <property type="project" value="TreeGrafter"/>
</dbReference>
<evidence type="ECO:0000313" key="12">
    <source>
        <dbReference type="Proteomes" id="UP000070617"/>
    </source>
</evidence>